<dbReference type="Pfam" id="PF09351">
    <property type="entry name" value="DUF1993"/>
    <property type="match status" value="1"/>
</dbReference>
<dbReference type="EMBL" id="JBFXLU010000156">
    <property type="protein sequence ID" value="KAL2837684.1"/>
    <property type="molecule type" value="Genomic_DNA"/>
</dbReference>
<evidence type="ECO:0000313" key="2">
    <source>
        <dbReference type="Proteomes" id="UP001610446"/>
    </source>
</evidence>
<sequence length="169" mass="18544">MAHTFYDGTIPISQSILRTLRHILQKAESTHPNPPSLLSARLHETMYPLADQLRIATQYTENLAARLTDREPTQFGSNPVSLAEAFSRIDTVLASLAEADKDAVNANADKLSPTQVGPGVTVTKSGASYAHTIVLPNVYFHLNIAYGILRKEGVEIGKRDYYEGFFPSA</sequence>
<proteinExistence type="predicted"/>
<dbReference type="PANTHER" id="PTHR36922:SF1">
    <property type="entry name" value="DUF1993 DOMAIN-CONTAINING PROTEIN"/>
    <property type="match status" value="1"/>
</dbReference>
<dbReference type="PANTHER" id="PTHR36922">
    <property type="entry name" value="BLL2446 PROTEIN"/>
    <property type="match status" value="1"/>
</dbReference>
<accession>A0ABR4JC94</accession>
<evidence type="ECO:0008006" key="3">
    <source>
        <dbReference type="Google" id="ProtNLM"/>
    </source>
</evidence>
<reference evidence="1 2" key="1">
    <citation type="submission" date="2024-07" db="EMBL/GenBank/DDBJ databases">
        <title>Section-level genome sequencing and comparative genomics of Aspergillus sections Usti and Cavernicolus.</title>
        <authorList>
            <consortium name="Lawrence Berkeley National Laboratory"/>
            <person name="Nybo J.L."/>
            <person name="Vesth T.C."/>
            <person name="Theobald S."/>
            <person name="Frisvad J.C."/>
            <person name="Larsen T.O."/>
            <person name="Kjaerboelling I."/>
            <person name="Rothschild-Mancinelli K."/>
            <person name="Lyhne E.K."/>
            <person name="Kogle M.E."/>
            <person name="Barry K."/>
            <person name="Clum A."/>
            <person name="Na H."/>
            <person name="Ledsgaard L."/>
            <person name="Lin J."/>
            <person name="Lipzen A."/>
            <person name="Kuo A."/>
            <person name="Riley R."/>
            <person name="Mondo S."/>
            <person name="Labutti K."/>
            <person name="Haridas S."/>
            <person name="Pangalinan J."/>
            <person name="Salamov A.A."/>
            <person name="Simmons B.A."/>
            <person name="Magnuson J.K."/>
            <person name="Chen J."/>
            <person name="Drula E."/>
            <person name="Henrissat B."/>
            <person name="Wiebenga A."/>
            <person name="Lubbers R.J."/>
            <person name="Gomes A.C."/>
            <person name="Makela M.R."/>
            <person name="Stajich J."/>
            <person name="Grigoriev I.V."/>
            <person name="Mortensen U.H."/>
            <person name="De Vries R.P."/>
            <person name="Baker S.E."/>
            <person name="Andersen M.R."/>
        </authorList>
    </citation>
    <scope>NUCLEOTIDE SEQUENCE [LARGE SCALE GENOMIC DNA]</scope>
    <source>
        <strain evidence="1 2">CBS 123904</strain>
    </source>
</reference>
<dbReference type="InterPro" id="IPR018531">
    <property type="entry name" value="DUF1993"/>
</dbReference>
<dbReference type="InterPro" id="IPR034660">
    <property type="entry name" value="DinB/YfiT-like"/>
</dbReference>
<organism evidence="1 2">
    <name type="scientific">Aspergillus pseudoustus</name>
    <dbReference type="NCBI Taxonomy" id="1810923"/>
    <lineage>
        <taxon>Eukaryota</taxon>
        <taxon>Fungi</taxon>
        <taxon>Dikarya</taxon>
        <taxon>Ascomycota</taxon>
        <taxon>Pezizomycotina</taxon>
        <taxon>Eurotiomycetes</taxon>
        <taxon>Eurotiomycetidae</taxon>
        <taxon>Eurotiales</taxon>
        <taxon>Aspergillaceae</taxon>
        <taxon>Aspergillus</taxon>
        <taxon>Aspergillus subgen. Nidulantes</taxon>
    </lineage>
</organism>
<name>A0ABR4JC94_9EURO</name>
<keyword evidence="2" id="KW-1185">Reference proteome</keyword>
<gene>
    <name evidence="1" type="ORF">BJY01DRAFT_237755</name>
</gene>
<protein>
    <recommendedName>
        <fullName evidence="3">DUF1993 domain-containing protein</fullName>
    </recommendedName>
</protein>
<dbReference type="SUPFAM" id="SSF109854">
    <property type="entry name" value="DinB/YfiT-like putative metalloenzymes"/>
    <property type="match status" value="1"/>
</dbReference>
<comment type="caution">
    <text evidence="1">The sequence shown here is derived from an EMBL/GenBank/DDBJ whole genome shotgun (WGS) entry which is preliminary data.</text>
</comment>
<evidence type="ECO:0000313" key="1">
    <source>
        <dbReference type="EMBL" id="KAL2837684.1"/>
    </source>
</evidence>
<dbReference type="Proteomes" id="UP001610446">
    <property type="component" value="Unassembled WGS sequence"/>
</dbReference>
<dbReference type="Gene3D" id="1.20.120.450">
    <property type="entry name" value="dinb family like domain"/>
    <property type="match status" value="1"/>
</dbReference>